<comment type="caution">
    <text evidence="2">The sequence shown here is derived from an EMBL/GenBank/DDBJ whole genome shotgun (WGS) entry which is preliminary data.</text>
</comment>
<protein>
    <recommendedName>
        <fullName evidence="1">Co-chaperone DjlA N-terminal domain-containing protein</fullName>
    </recommendedName>
</protein>
<dbReference type="Pfam" id="PF05099">
    <property type="entry name" value="TerB"/>
    <property type="match status" value="1"/>
</dbReference>
<dbReference type="SUPFAM" id="SSF158682">
    <property type="entry name" value="TerB-like"/>
    <property type="match status" value="1"/>
</dbReference>
<evidence type="ECO:0000313" key="2">
    <source>
        <dbReference type="EMBL" id="MDQ0325089.1"/>
    </source>
</evidence>
<dbReference type="RefSeq" id="WP_307153317.1">
    <property type="nucleotide sequence ID" value="NZ_JAUSUK010000001.1"/>
</dbReference>
<dbReference type="InterPro" id="IPR007791">
    <property type="entry name" value="DjlA_N"/>
</dbReference>
<organism evidence="2 3">
    <name type="scientific">Rhodopseudomonas julia</name>
    <dbReference type="NCBI Taxonomy" id="200617"/>
    <lineage>
        <taxon>Bacteria</taxon>
        <taxon>Pseudomonadati</taxon>
        <taxon>Pseudomonadota</taxon>
        <taxon>Alphaproteobacteria</taxon>
        <taxon>Hyphomicrobiales</taxon>
        <taxon>Nitrobacteraceae</taxon>
        <taxon>Rhodopseudomonas</taxon>
    </lineage>
</organism>
<dbReference type="Proteomes" id="UP001230253">
    <property type="component" value="Unassembled WGS sequence"/>
</dbReference>
<gene>
    <name evidence="2" type="ORF">J2R99_000938</name>
</gene>
<feature type="domain" description="Co-chaperone DjlA N-terminal" evidence="1">
    <location>
        <begin position="9"/>
        <end position="122"/>
    </location>
</feature>
<dbReference type="Gene3D" id="1.10.3680.10">
    <property type="entry name" value="TerB-like"/>
    <property type="match status" value="1"/>
</dbReference>
<keyword evidence="3" id="KW-1185">Reference proteome</keyword>
<name>A0ABU0C577_9BRAD</name>
<proteinExistence type="predicted"/>
<sequence>MPQTVSTQDALVYAMVTVSAVDGHMADPELMTIGNLTRSLPVFSGFDSDRLPDVSRTAAEILAGSDGLENMLSLLEDAVPEKLYDTLYAMVVEVAVADLDLPQEELRFLSLLRDRLAIDKLTAAALERSATARYRRV</sequence>
<evidence type="ECO:0000313" key="3">
    <source>
        <dbReference type="Proteomes" id="UP001230253"/>
    </source>
</evidence>
<dbReference type="CDD" id="cd07176">
    <property type="entry name" value="terB"/>
    <property type="match status" value="1"/>
</dbReference>
<reference evidence="2 3" key="1">
    <citation type="submission" date="2023-07" db="EMBL/GenBank/DDBJ databases">
        <title>Genomic Encyclopedia of Type Strains, Phase IV (KMG-IV): sequencing the most valuable type-strain genomes for metagenomic binning, comparative biology and taxonomic classification.</title>
        <authorList>
            <person name="Goeker M."/>
        </authorList>
    </citation>
    <scope>NUCLEOTIDE SEQUENCE [LARGE SCALE GENOMIC DNA]</scope>
    <source>
        <strain evidence="2 3">DSM 11549</strain>
    </source>
</reference>
<accession>A0ABU0C577</accession>
<evidence type="ECO:0000259" key="1">
    <source>
        <dbReference type="Pfam" id="PF05099"/>
    </source>
</evidence>
<dbReference type="EMBL" id="JAUSUK010000001">
    <property type="protein sequence ID" value="MDQ0325089.1"/>
    <property type="molecule type" value="Genomic_DNA"/>
</dbReference>
<dbReference type="InterPro" id="IPR029024">
    <property type="entry name" value="TerB-like"/>
</dbReference>